<dbReference type="InterPro" id="IPR036388">
    <property type="entry name" value="WH-like_DNA-bd_sf"/>
</dbReference>
<keyword evidence="2" id="KW-0678">Repressor</keyword>
<dbReference type="CDD" id="cd07153">
    <property type="entry name" value="Fur_like"/>
    <property type="match status" value="1"/>
</dbReference>
<evidence type="ECO:0000256" key="3">
    <source>
        <dbReference type="ARBA" id="ARBA00022833"/>
    </source>
</evidence>
<comment type="similarity">
    <text evidence="1">Belongs to the Fur family.</text>
</comment>
<evidence type="ECO:0000313" key="8">
    <source>
        <dbReference type="Proteomes" id="UP001500831"/>
    </source>
</evidence>
<evidence type="ECO:0000256" key="2">
    <source>
        <dbReference type="ARBA" id="ARBA00022491"/>
    </source>
</evidence>
<keyword evidence="4" id="KW-0805">Transcription regulation</keyword>
<dbReference type="EMBL" id="BAAAVI010000058">
    <property type="protein sequence ID" value="GAA2896781.1"/>
    <property type="molecule type" value="Genomic_DNA"/>
</dbReference>
<name>A0ABN3W717_9ACTN</name>
<keyword evidence="5" id="KW-0238">DNA-binding</keyword>
<protein>
    <recommendedName>
        <fullName evidence="9">Transcriptional repressor</fullName>
    </recommendedName>
</protein>
<dbReference type="Pfam" id="PF01475">
    <property type="entry name" value="FUR"/>
    <property type="match status" value="1"/>
</dbReference>
<dbReference type="RefSeq" id="WP_344978915.1">
    <property type="nucleotide sequence ID" value="NZ_BAAAVI010000058.1"/>
</dbReference>
<dbReference type="Proteomes" id="UP001500831">
    <property type="component" value="Unassembled WGS sequence"/>
</dbReference>
<sequence>MDHQDARELRSRGMAATGRRLLVLRFLRLQREPRSAAEIHACLRSHGDHIGLTTVYRTLAILVRADLVHAFKRNGETAYRICNRGRHCHLVCRGCGAVTEIVASGLEPASTAGFRIEEIYGTCSACLESEPPVRPGTGPGPGSSAG</sequence>
<evidence type="ECO:0000256" key="5">
    <source>
        <dbReference type="ARBA" id="ARBA00023125"/>
    </source>
</evidence>
<dbReference type="InterPro" id="IPR002481">
    <property type="entry name" value="FUR"/>
</dbReference>
<reference evidence="7 8" key="1">
    <citation type="journal article" date="2019" name="Int. J. Syst. Evol. Microbiol.">
        <title>The Global Catalogue of Microorganisms (GCM) 10K type strain sequencing project: providing services to taxonomists for standard genome sequencing and annotation.</title>
        <authorList>
            <consortium name="The Broad Institute Genomics Platform"/>
            <consortium name="The Broad Institute Genome Sequencing Center for Infectious Disease"/>
            <person name="Wu L."/>
            <person name="Ma J."/>
        </authorList>
    </citation>
    <scope>NUCLEOTIDE SEQUENCE [LARGE SCALE GENOMIC DNA]</scope>
    <source>
        <strain evidence="7 8">JCM 6242</strain>
    </source>
</reference>
<keyword evidence="3" id="KW-0862">Zinc</keyword>
<dbReference type="PANTHER" id="PTHR33202:SF7">
    <property type="entry name" value="FERRIC UPTAKE REGULATION PROTEIN"/>
    <property type="match status" value="1"/>
</dbReference>
<keyword evidence="6" id="KW-0804">Transcription</keyword>
<comment type="caution">
    <text evidence="7">The sequence shown here is derived from an EMBL/GenBank/DDBJ whole genome shotgun (WGS) entry which is preliminary data.</text>
</comment>
<evidence type="ECO:0000256" key="6">
    <source>
        <dbReference type="ARBA" id="ARBA00023163"/>
    </source>
</evidence>
<gene>
    <name evidence="7" type="ORF">GCM10010517_61780</name>
</gene>
<evidence type="ECO:0000256" key="1">
    <source>
        <dbReference type="ARBA" id="ARBA00007957"/>
    </source>
</evidence>
<dbReference type="InterPro" id="IPR043135">
    <property type="entry name" value="Fur_C"/>
</dbReference>
<dbReference type="InterPro" id="IPR036390">
    <property type="entry name" value="WH_DNA-bd_sf"/>
</dbReference>
<dbReference type="Gene3D" id="1.10.10.10">
    <property type="entry name" value="Winged helix-like DNA-binding domain superfamily/Winged helix DNA-binding domain"/>
    <property type="match status" value="1"/>
</dbReference>
<dbReference type="SUPFAM" id="SSF46785">
    <property type="entry name" value="Winged helix' DNA-binding domain"/>
    <property type="match status" value="1"/>
</dbReference>
<dbReference type="PANTHER" id="PTHR33202">
    <property type="entry name" value="ZINC UPTAKE REGULATION PROTEIN"/>
    <property type="match status" value="1"/>
</dbReference>
<dbReference type="Gene3D" id="3.30.1490.190">
    <property type="match status" value="1"/>
</dbReference>
<organism evidence="7 8">
    <name type="scientific">Streptosporangium fragile</name>
    <dbReference type="NCBI Taxonomy" id="46186"/>
    <lineage>
        <taxon>Bacteria</taxon>
        <taxon>Bacillati</taxon>
        <taxon>Actinomycetota</taxon>
        <taxon>Actinomycetes</taxon>
        <taxon>Streptosporangiales</taxon>
        <taxon>Streptosporangiaceae</taxon>
        <taxon>Streptosporangium</taxon>
    </lineage>
</organism>
<proteinExistence type="inferred from homology"/>
<evidence type="ECO:0000313" key="7">
    <source>
        <dbReference type="EMBL" id="GAA2896781.1"/>
    </source>
</evidence>
<accession>A0ABN3W717</accession>
<evidence type="ECO:0000256" key="4">
    <source>
        <dbReference type="ARBA" id="ARBA00023015"/>
    </source>
</evidence>
<evidence type="ECO:0008006" key="9">
    <source>
        <dbReference type="Google" id="ProtNLM"/>
    </source>
</evidence>
<keyword evidence="8" id="KW-1185">Reference proteome</keyword>